<dbReference type="AlphaFoldDB" id="A0A235ESN9"/>
<dbReference type="EMBL" id="NOIG01000001">
    <property type="protein sequence ID" value="OYD52066.1"/>
    <property type="molecule type" value="Genomic_DNA"/>
</dbReference>
<dbReference type="GO" id="GO:0005886">
    <property type="term" value="C:plasma membrane"/>
    <property type="evidence" value="ECO:0007669"/>
    <property type="project" value="InterPro"/>
</dbReference>
<evidence type="ECO:0000313" key="4">
    <source>
        <dbReference type="Proteomes" id="UP000215441"/>
    </source>
</evidence>
<keyword evidence="1" id="KW-0472">Membrane</keyword>
<proteinExistence type="predicted"/>
<comment type="caution">
    <text evidence="3">The sequence shown here is derived from an EMBL/GenBank/DDBJ whole genome shotgun (WGS) entry which is preliminary data.</text>
</comment>
<feature type="transmembrane region" description="Helical" evidence="1">
    <location>
        <begin position="104"/>
        <end position="125"/>
    </location>
</feature>
<evidence type="ECO:0000259" key="2">
    <source>
        <dbReference type="Pfam" id="PF10099"/>
    </source>
</evidence>
<evidence type="ECO:0000313" key="3">
    <source>
        <dbReference type="EMBL" id="OYD52066.1"/>
    </source>
</evidence>
<keyword evidence="1" id="KW-0812">Transmembrane</keyword>
<dbReference type="Pfam" id="PF10099">
    <property type="entry name" value="RskA_C"/>
    <property type="match status" value="1"/>
</dbReference>
<dbReference type="InterPro" id="IPR018764">
    <property type="entry name" value="RskA_C"/>
</dbReference>
<keyword evidence="1" id="KW-1133">Transmembrane helix</keyword>
<evidence type="ECO:0000256" key="1">
    <source>
        <dbReference type="SAM" id="Phobius"/>
    </source>
</evidence>
<dbReference type="Proteomes" id="UP000215441">
    <property type="component" value="Unassembled WGS sequence"/>
</dbReference>
<accession>A0A235ESN9</accession>
<dbReference type="RefSeq" id="WP_094285469.1">
    <property type="nucleotide sequence ID" value="NZ_NOIG01000001.1"/>
</dbReference>
<name>A0A235ESN9_9BURK</name>
<protein>
    <recommendedName>
        <fullName evidence="2">Anti-sigma K factor RskA C-terminal domain-containing protein</fullName>
    </recommendedName>
</protein>
<organism evidence="3 4">
    <name type="scientific">Acidovorax kalamii</name>
    <dbReference type="NCBI Taxonomy" id="2004485"/>
    <lineage>
        <taxon>Bacteria</taxon>
        <taxon>Pseudomonadati</taxon>
        <taxon>Pseudomonadota</taxon>
        <taxon>Betaproteobacteria</taxon>
        <taxon>Burkholderiales</taxon>
        <taxon>Comamonadaceae</taxon>
        <taxon>Acidovorax</taxon>
    </lineage>
</organism>
<gene>
    <name evidence="3" type="ORF">CBY09_00805</name>
</gene>
<feature type="domain" description="Anti-sigma K factor RskA C-terminal" evidence="2">
    <location>
        <begin position="109"/>
        <end position="252"/>
    </location>
</feature>
<sequence length="262" mass="27492">MRYTHPALLDHLASAYVLGTLGGGARRRFVRLLRDRSDLQLLVAQWEARLGLLASSVPMQQPPPRVWAAIEARTRPRDLNVKEAALQGGWMGALWRRHGVLQGLAGLVLGVAATVALVAAVPTWFVSSDQVALRAGDKLPQAYVGLLTDAAGNGKVLVSSLRHGRTLTVKAIGPITLPAMPAAPATMAGAAPQLVLWAVPADGAPFVLGTVPMTGSAVSALPDTSEKLLLKVSKLMVTLETSATPPVPSGTVLFTGNCAKLW</sequence>
<reference evidence="3 4" key="1">
    <citation type="submission" date="2017-07" db="EMBL/GenBank/DDBJ databases">
        <title>Acidovorax KNDSW TSA 6 genome sequence and assembly.</title>
        <authorList>
            <person name="Mayilraj S."/>
        </authorList>
    </citation>
    <scope>NUCLEOTIDE SEQUENCE [LARGE SCALE GENOMIC DNA]</scope>
    <source>
        <strain evidence="3 4">KNDSW-TSA6</strain>
    </source>
</reference>
<keyword evidence="4" id="KW-1185">Reference proteome</keyword>
<dbReference type="OrthoDB" id="8617430at2"/>